<dbReference type="InterPro" id="IPR025110">
    <property type="entry name" value="AMP-bd_C"/>
</dbReference>
<dbReference type="InterPro" id="IPR045851">
    <property type="entry name" value="AMP-bd_C_sf"/>
</dbReference>
<feature type="domain" description="AMP-binding enzyme C-terminal" evidence="4">
    <location>
        <begin position="366"/>
        <end position="434"/>
    </location>
</feature>
<dbReference type="EC" id="6.2.1.3" evidence="5"/>
<dbReference type="RefSeq" id="WP_145431570.1">
    <property type="nucleotide sequence ID" value="NZ_CP036339.1"/>
</dbReference>
<dbReference type="PANTHER" id="PTHR43201">
    <property type="entry name" value="ACYL-COA SYNTHETASE"/>
    <property type="match status" value="1"/>
</dbReference>
<dbReference type="CDD" id="cd04433">
    <property type="entry name" value="AFD_class_I"/>
    <property type="match status" value="1"/>
</dbReference>
<organism evidence="5 6">
    <name type="scientific">Lacipirellula limnantheis</name>
    <dbReference type="NCBI Taxonomy" id="2528024"/>
    <lineage>
        <taxon>Bacteria</taxon>
        <taxon>Pseudomonadati</taxon>
        <taxon>Planctomycetota</taxon>
        <taxon>Planctomycetia</taxon>
        <taxon>Pirellulales</taxon>
        <taxon>Lacipirellulaceae</taxon>
        <taxon>Lacipirellula</taxon>
    </lineage>
</organism>
<keyword evidence="6" id="KW-1185">Reference proteome</keyword>
<sequence>MPLTWLLDRFRAHADDDAIVWRDEITRYGELLERVENATAFLQSQGVRSGQVVMLDADFSPNAIALLLAAMQNRNIIVPVASHVTADRDKYARLAEVSHRLSVHVDDSFGCIAEPGVEPTHEMFRQLNAAGSPGLILFSSGSTGEPKGAVHSLDFLLNKFKVSRHTQRMITFLLFDHIGGFNTMMYTLANHGCVITLESRDAATVCRAVEKYRAEVLPASPTFLNLLLVSGEYAKHDLSSLKIINYATEVMPAATLERLNAAFPGVTFRQSYGMTELGIMRTQSRGNDSTWIRVGGEDYQTRVVDSILHIKAKSSMLGYLNAPSPFDAEGWFNTQDEVEVDGEWLKFKGRKSDIINVGGEKVYPAEVETVILEVDNIADATVTKEAHPMLGHIVVADVTLHAEESLPSVIKRIRQHCFSKLPPYKIPVKIRLSDASARVSERFKKQRNEPR</sequence>
<proteinExistence type="inferred from homology"/>
<dbReference type="Gene3D" id="3.30.300.30">
    <property type="match status" value="1"/>
</dbReference>
<dbReference type="Gene3D" id="3.40.50.12780">
    <property type="entry name" value="N-terminal domain of ligase-like"/>
    <property type="match status" value="1"/>
</dbReference>
<evidence type="ECO:0000256" key="1">
    <source>
        <dbReference type="ARBA" id="ARBA00006432"/>
    </source>
</evidence>
<dbReference type="InterPro" id="IPR020845">
    <property type="entry name" value="AMP-binding_CS"/>
</dbReference>
<dbReference type="GO" id="GO:0031956">
    <property type="term" value="F:medium-chain fatty acid-CoA ligase activity"/>
    <property type="evidence" value="ECO:0007669"/>
    <property type="project" value="TreeGrafter"/>
</dbReference>
<feature type="domain" description="AMP-dependent synthetase/ligase" evidence="3">
    <location>
        <begin position="11"/>
        <end position="282"/>
    </location>
</feature>
<dbReference type="Pfam" id="PF13193">
    <property type="entry name" value="AMP-binding_C"/>
    <property type="match status" value="1"/>
</dbReference>
<evidence type="ECO:0000313" key="5">
    <source>
        <dbReference type="EMBL" id="QDT71960.1"/>
    </source>
</evidence>
<dbReference type="Pfam" id="PF00501">
    <property type="entry name" value="AMP-binding"/>
    <property type="match status" value="1"/>
</dbReference>
<comment type="similarity">
    <text evidence="1">Belongs to the ATP-dependent AMP-binding enzyme family.</text>
</comment>
<reference evidence="5 6" key="1">
    <citation type="submission" date="2019-02" db="EMBL/GenBank/DDBJ databases">
        <title>Deep-cultivation of Planctomycetes and their phenomic and genomic characterization uncovers novel biology.</title>
        <authorList>
            <person name="Wiegand S."/>
            <person name="Jogler M."/>
            <person name="Boedeker C."/>
            <person name="Pinto D."/>
            <person name="Vollmers J."/>
            <person name="Rivas-Marin E."/>
            <person name="Kohn T."/>
            <person name="Peeters S.H."/>
            <person name="Heuer A."/>
            <person name="Rast P."/>
            <person name="Oberbeckmann S."/>
            <person name="Bunk B."/>
            <person name="Jeske O."/>
            <person name="Meyerdierks A."/>
            <person name="Storesund J.E."/>
            <person name="Kallscheuer N."/>
            <person name="Luecker S."/>
            <person name="Lage O.M."/>
            <person name="Pohl T."/>
            <person name="Merkel B.J."/>
            <person name="Hornburger P."/>
            <person name="Mueller R.-W."/>
            <person name="Bruemmer F."/>
            <person name="Labrenz M."/>
            <person name="Spormann A.M."/>
            <person name="Op den Camp H."/>
            <person name="Overmann J."/>
            <person name="Amann R."/>
            <person name="Jetten M.S.M."/>
            <person name="Mascher T."/>
            <person name="Medema M.H."/>
            <person name="Devos D.P."/>
            <person name="Kaster A.-K."/>
            <person name="Ovreas L."/>
            <person name="Rohde M."/>
            <person name="Galperin M.Y."/>
            <person name="Jogler C."/>
        </authorList>
    </citation>
    <scope>NUCLEOTIDE SEQUENCE [LARGE SCALE GENOMIC DNA]</scope>
    <source>
        <strain evidence="5 6">I41</strain>
    </source>
</reference>
<evidence type="ECO:0000259" key="4">
    <source>
        <dbReference type="Pfam" id="PF13193"/>
    </source>
</evidence>
<name>A0A517TUB9_9BACT</name>
<accession>A0A517TUB9</accession>
<dbReference type="PANTHER" id="PTHR43201:SF5">
    <property type="entry name" value="MEDIUM-CHAIN ACYL-COA LIGASE ACSF2, MITOCHONDRIAL"/>
    <property type="match status" value="1"/>
</dbReference>
<dbReference type="AlphaFoldDB" id="A0A517TUB9"/>
<dbReference type="Proteomes" id="UP000317909">
    <property type="component" value="Chromosome"/>
</dbReference>
<dbReference type="InterPro" id="IPR042099">
    <property type="entry name" value="ANL_N_sf"/>
</dbReference>
<dbReference type="SUPFAM" id="SSF56801">
    <property type="entry name" value="Acetyl-CoA synthetase-like"/>
    <property type="match status" value="1"/>
</dbReference>
<evidence type="ECO:0000313" key="6">
    <source>
        <dbReference type="Proteomes" id="UP000317909"/>
    </source>
</evidence>
<evidence type="ECO:0000259" key="3">
    <source>
        <dbReference type="Pfam" id="PF00501"/>
    </source>
</evidence>
<dbReference type="InterPro" id="IPR000873">
    <property type="entry name" value="AMP-dep_synth/lig_dom"/>
</dbReference>
<dbReference type="KEGG" id="llh:I41_11220"/>
<evidence type="ECO:0000256" key="2">
    <source>
        <dbReference type="ARBA" id="ARBA00022598"/>
    </source>
</evidence>
<keyword evidence="2 5" id="KW-0436">Ligase</keyword>
<dbReference type="EMBL" id="CP036339">
    <property type="protein sequence ID" value="QDT71960.1"/>
    <property type="molecule type" value="Genomic_DNA"/>
</dbReference>
<dbReference type="GO" id="GO:0004467">
    <property type="term" value="F:long-chain fatty acid-CoA ligase activity"/>
    <property type="evidence" value="ECO:0007669"/>
    <property type="project" value="UniProtKB-EC"/>
</dbReference>
<dbReference type="OrthoDB" id="9778383at2"/>
<gene>
    <name evidence="5" type="ORF">I41_11220</name>
</gene>
<dbReference type="PROSITE" id="PS00455">
    <property type="entry name" value="AMP_BINDING"/>
    <property type="match status" value="1"/>
</dbReference>
<protein>
    <submittedName>
        <fullName evidence="5">Long-chain-fatty-acid--CoA ligase FadD13</fullName>
        <ecNumber evidence="5">6.2.1.3</ecNumber>
    </submittedName>
</protein>